<dbReference type="STRING" id="273121.WS0665"/>
<protein>
    <recommendedName>
        <fullName evidence="3">N-acetyltransferase domain-containing protein</fullName>
    </recommendedName>
</protein>
<keyword evidence="2" id="KW-0012">Acyltransferase</keyword>
<keyword evidence="1" id="KW-0808">Transferase</keyword>
<dbReference type="PANTHER" id="PTHR43877">
    <property type="entry name" value="AMINOALKYLPHOSPHONATE N-ACETYLTRANSFERASE-RELATED-RELATED"/>
    <property type="match status" value="1"/>
</dbReference>
<dbReference type="KEGG" id="wsu:WS0665"/>
<sequence>MFEISHATPGDSKEAVGLLREAMGEIAMTLTQESDEERILSALEEYFKNPSTRIGYPRVWLYREKDEILGAINLYLGDEAKRLDEAILESIRNRGKHLEALEVECEEGDLYIDSIAVSPKARGRGIAKKLIEHAYGEARRLGASQLSLVVDCDKIEVKEYYARLGFVTEGEKWLGGHLYYRMKKPLV</sequence>
<keyword evidence="5" id="KW-1185">Reference proteome</keyword>
<dbReference type="InterPro" id="IPR000182">
    <property type="entry name" value="GNAT_dom"/>
</dbReference>
<dbReference type="RefSeq" id="WP_011138594.1">
    <property type="nucleotide sequence ID" value="NC_005090.1"/>
</dbReference>
<dbReference type="Proteomes" id="UP000000422">
    <property type="component" value="Chromosome"/>
</dbReference>
<dbReference type="GO" id="GO:0016747">
    <property type="term" value="F:acyltransferase activity, transferring groups other than amino-acyl groups"/>
    <property type="evidence" value="ECO:0007669"/>
    <property type="project" value="InterPro"/>
</dbReference>
<gene>
    <name evidence="4" type="ordered locus">WS0665</name>
</gene>
<dbReference type="PANTHER" id="PTHR43877:SF2">
    <property type="entry name" value="AMINOALKYLPHOSPHONATE N-ACETYLTRANSFERASE-RELATED"/>
    <property type="match status" value="1"/>
</dbReference>
<reference evidence="4 5" key="1">
    <citation type="journal article" date="2003" name="Proc. Natl. Acad. Sci. U.S.A.">
        <title>Complete genome sequence and analysis of Wolinella succinogenes.</title>
        <authorList>
            <person name="Baar C."/>
            <person name="Eppinger M."/>
            <person name="Raddatz G."/>
            <person name="Simon JM."/>
            <person name="Lanz C."/>
            <person name="Klimmek O."/>
            <person name="Nandakumar R."/>
            <person name="Gross R."/>
            <person name="Rosinus A."/>
            <person name="Keller H."/>
            <person name="Jagtap P."/>
            <person name="Linke B."/>
            <person name="Meyer F."/>
            <person name="Lederer H."/>
            <person name="Schuster S.C."/>
        </authorList>
    </citation>
    <scope>NUCLEOTIDE SEQUENCE [LARGE SCALE GENOMIC DNA]</scope>
    <source>
        <strain evidence="5">ATCC 29543 / DSM 1740 / CCUG 13145 / JCM 31913 / LMG 7466 / NCTC 11488 / FDC 602W</strain>
    </source>
</reference>
<feature type="domain" description="N-acetyltransferase" evidence="3">
    <location>
        <begin position="2"/>
        <end position="185"/>
    </location>
</feature>
<evidence type="ECO:0000256" key="1">
    <source>
        <dbReference type="ARBA" id="ARBA00022679"/>
    </source>
</evidence>
<dbReference type="Gene3D" id="3.40.630.30">
    <property type="match status" value="1"/>
</dbReference>
<dbReference type="HOGENOM" id="CLU_087235_2_0_7"/>
<dbReference type="PROSITE" id="PS51186">
    <property type="entry name" value="GNAT"/>
    <property type="match status" value="1"/>
</dbReference>
<dbReference type="EMBL" id="BX571658">
    <property type="protein sequence ID" value="CAE09794.1"/>
    <property type="molecule type" value="Genomic_DNA"/>
</dbReference>
<evidence type="ECO:0000313" key="5">
    <source>
        <dbReference type="Proteomes" id="UP000000422"/>
    </source>
</evidence>
<accession>Q7MS91</accession>
<evidence type="ECO:0000259" key="3">
    <source>
        <dbReference type="PROSITE" id="PS51186"/>
    </source>
</evidence>
<dbReference type="InterPro" id="IPR050832">
    <property type="entry name" value="Bact_Acetyltransf"/>
</dbReference>
<dbReference type="Pfam" id="PF00583">
    <property type="entry name" value="Acetyltransf_1"/>
    <property type="match status" value="1"/>
</dbReference>
<organism evidence="5">
    <name type="scientific">Wolinella succinogenes (strain ATCC 29543 / DSM 1740 / CCUG 13145 / JCM 31913 / LMG 7466 / NCTC 11488 / FDC 602W)</name>
    <name type="common">Vibrio succinogenes</name>
    <dbReference type="NCBI Taxonomy" id="273121"/>
    <lineage>
        <taxon>Bacteria</taxon>
        <taxon>Pseudomonadati</taxon>
        <taxon>Campylobacterota</taxon>
        <taxon>Epsilonproteobacteria</taxon>
        <taxon>Campylobacterales</taxon>
        <taxon>Helicobacteraceae</taxon>
        <taxon>Wolinella</taxon>
    </lineage>
</organism>
<dbReference type="AlphaFoldDB" id="Q7MS91"/>
<evidence type="ECO:0000313" key="4">
    <source>
        <dbReference type="EMBL" id="CAE09794.1"/>
    </source>
</evidence>
<dbReference type="CDD" id="cd04301">
    <property type="entry name" value="NAT_SF"/>
    <property type="match status" value="1"/>
</dbReference>
<dbReference type="eggNOG" id="COG0456">
    <property type="taxonomic scope" value="Bacteria"/>
</dbReference>
<proteinExistence type="predicted"/>
<evidence type="ECO:0000256" key="2">
    <source>
        <dbReference type="ARBA" id="ARBA00023315"/>
    </source>
</evidence>
<dbReference type="SUPFAM" id="SSF55729">
    <property type="entry name" value="Acyl-CoA N-acyltransferases (Nat)"/>
    <property type="match status" value="1"/>
</dbReference>
<dbReference type="InterPro" id="IPR016181">
    <property type="entry name" value="Acyl_CoA_acyltransferase"/>
</dbReference>
<name>Q7MS91_WOLSU</name>